<dbReference type="KEGG" id="thyd:TTHT_1804"/>
<organism evidence="11 12">
    <name type="scientific">Thermotomaculum hydrothermale</name>
    <dbReference type="NCBI Taxonomy" id="981385"/>
    <lineage>
        <taxon>Bacteria</taxon>
        <taxon>Pseudomonadati</taxon>
        <taxon>Acidobacteriota</taxon>
        <taxon>Holophagae</taxon>
        <taxon>Thermotomaculales</taxon>
        <taxon>Thermotomaculaceae</taxon>
        <taxon>Thermotomaculum</taxon>
    </lineage>
</organism>
<feature type="domain" description="L,D-TPase catalytic" evidence="10">
    <location>
        <begin position="22"/>
        <end position="183"/>
    </location>
</feature>
<evidence type="ECO:0000256" key="8">
    <source>
        <dbReference type="ARBA" id="ARBA00023316"/>
    </source>
</evidence>
<reference evidence="11 12" key="1">
    <citation type="journal article" date="2012" name="Extremophiles">
        <title>Thermotomaculum hydrothermale gen. nov., sp. nov., a novel heterotrophic thermophile within the phylum Acidobacteria from a deep-sea hydrothermal vent chimney in the Southern Okinawa Trough.</title>
        <authorList>
            <person name="Izumi H."/>
            <person name="Nunoura T."/>
            <person name="Miyazaki M."/>
            <person name="Mino S."/>
            <person name="Toki T."/>
            <person name="Takai K."/>
            <person name="Sako Y."/>
            <person name="Sawabe T."/>
            <person name="Nakagawa S."/>
        </authorList>
    </citation>
    <scope>NUCLEOTIDE SEQUENCE [LARGE SCALE GENOMIC DNA]</scope>
    <source>
        <strain evidence="11 12">AC55</strain>
    </source>
</reference>
<dbReference type="CDD" id="cd16913">
    <property type="entry name" value="YkuD_like"/>
    <property type="match status" value="1"/>
</dbReference>
<comment type="pathway">
    <text evidence="1 9">Cell wall biogenesis; peptidoglycan biosynthesis.</text>
</comment>
<dbReference type="PANTHER" id="PTHR30582:SF24">
    <property type="entry name" value="L,D-TRANSPEPTIDASE ERFK_SRFK-RELATED"/>
    <property type="match status" value="1"/>
</dbReference>
<dbReference type="GO" id="GO:0005576">
    <property type="term" value="C:extracellular region"/>
    <property type="evidence" value="ECO:0007669"/>
    <property type="project" value="TreeGrafter"/>
</dbReference>
<dbReference type="GO" id="GO:0018104">
    <property type="term" value="P:peptidoglycan-protein cross-linking"/>
    <property type="evidence" value="ECO:0007669"/>
    <property type="project" value="TreeGrafter"/>
</dbReference>
<dbReference type="InterPro" id="IPR038063">
    <property type="entry name" value="Transpep_catalytic_dom"/>
</dbReference>
<evidence type="ECO:0000313" key="11">
    <source>
        <dbReference type="EMBL" id="BBB33266.1"/>
    </source>
</evidence>
<evidence type="ECO:0000313" key="12">
    <source>
        <dbReference type="Proteomes" id="UP000595564"/>
    </source>
</evidence>
<gene>
    <name evidence="11" type="ORF">TTHT_1804</name>
</gene>
<dbReference type="RefSeq" id="WP_408033902.1">
    <property type="nucleotide sequence ID" value="NZ_AP017470.1"/>
</dbReference>
<sequence length="183" mass="20855">MEFLKKFDFEKLKNYGYKENDLWVLVKVNEQKLYLLQGKKVLKEYAVSTAKNGVGNVEGSFCTPLGLHRICEKIGKGLPLGAVLKGRKFTGEIADIEKRPVSTGKDLITTRILWLEGLEEGKNRGYNEKGRFVDTKKRYIYIHGTNEEGLIGKPVSHGCIRMKNKDILDLWEKIEKGIIVLII</sequence>
<keyword evidence="8 9" id="KW-0961">Cell wall biogenesis/degradation</keyword>
<dbReference type="GO" id="GO:0071972">
    <property type="term" value="F:peptidoglycan L,D-transpeptidase activity"/>
    <property type="evidence" value="ECO:0007669"/>
    <property type="project" value="TreeGrafter"/>
</dbReference>
<proteinExistence type="inferred from homology"/>
<feature type="active site" description="Proton donor/acceptor" evidence="9">
    <location>
        <position position="143"/>
    </location>
</feature>
<dbReference type="UniPathway" id="UPA00219"/>
<protein>
    <recommendedName>
        <fullName evidence="10">L,D-TPase catalytic domain-containing protein</fullName>
    </recommendedName>
</protein>
<feature type="active site" description="Nucleophile" evidence="9">
    <location>
        <position position="159"/>
    </location>
</feature>
<name>A0A7R6PS03_9BACT</name>
<accession>A0A7R6PS03</accession>
<keyword evidence="4" id="KW-0808">Transferase</keyword>
<evidence type="ECO:0000256" key="3">
    <source>
        <dbReference type="ARBA" id="ARBA00022676"/>
    </source>
</evidence>
<dbReference type="InterPro" id="IPR005490">
    <property type="entry name" value="LD_TPept_cat_dom"/>
</dbReference>
<keyword evidence="6 9" id="KW-0133">Cell shape</keyword>
<evidence type="ECO:0000256" key="5">
    <source>
        <dbReference type="ARBA" id="ARBA00022801"/>
    </source>
</evidence>
<dbReference type="SUPFAM" id="SSF141523">
    <property type="entry name" value="L,D-transpeptidase catalytic domain-like"/>
    <property type="match status" value="1"/>
</dbReference>
<evidence type="ECO:0000256" key="6">
    <source>
        <dbReference type="ARBA" id="ARBA00022960"/>
    </source>
</evidence>
<dbReference type="GO" id="GO:0008360">
    <property type="term" value="P:regulation of cell shape"/>
    <property type="evidence" value="ECO:0007669"/>
    <property type="project" value="UniProtKB-UniRule"/>
</dbReference>
<dbReference type="PANTHER" id="PTHR30582">
    <property type="entry name" value="L,D-TRANSPEPTIDASE"/>
    <property type="match status" value="1"/>
</dbReference>
<dbReference type="InterPro" id="IPR050979">
    <property type="entry name" value="LD-transpeptidase"/>
</dbReference>
<evidence type="ECO:0000256" key="7">
    <source>
        <dbReference type="ARBA" id="ARBA00022984"/>
    </source>
</evidence>
<dbReference type="Gene3D" id="2.40.440.10">
    <property type="entry name" value="L,D-transpeptidase catalytic domain-like"/>
    <property type="match status" value="1"/>
</dbReference>
<keyword evidence="3" id="KW-0328">Glycosyltransferase</keyword>
<dbReference type="Proteomes" id="UP000595564">
    <property type="component" value="Chromosome"/>
</dbReference>
<evidence type="ECO:0000256" key="9">
    <source>
        <dbReference type="PROSITE-ProRule" id="PRU01373"/>
    </source>
</evidence>
<keyword evidence="12" id="KW-1185">Reference proteome</keyword>
<keyword evidence="7 9" id="KW-0573">Peptidoglycan synthesis</keyword>
<keyword evidence="5" id="KW-0378">Hydrolase</keyword>
<dbReference type="PROSITE" id="PS52029">
    <property type="entry name" value="LD_TPASE"/>
    <property type="match status" value="1"/>
</dbReference>
<dbReference type="GO" id="GO:0071555">
    <property type="term" value="P:cell wall organization"/>
    <property type="evidence" value="ECO:0007669"/>
    <property type="project" value="UniProtKB-UniRule"/>
</dbReference>
<evidence type="ECO:0000256" key="4">
    <source>
        <dbReference type="ARBA" id="ARBA00022679"/>
    </source>
</evidence>
<evidence type="ECO:0000256" key="1">
    <source>
        <dbReference type="ARBA" id="ARBA00004752"/>
    </source>
</evidence>
<dbReference type="AlphaFoldDB" id="A0A7R6PS03"/>
<evidence type="ECO:0000259" key="10">
    <source>
        <dbReference type="PROSITE" id="PS52029"/>
    </source>
</evidence>
<dbReference type="Pfam" id="PF03734">
    <property type="entry name" value="YkuD"/>
    <property type="match status" value="1"/>
</dbReference>
<dbReference type="GO" id="GO:0016757">
    <property type="term" value="F:glycosyltransferase activity"/>
    <property type="evidence" value="ECO:0007669"/>
    <property type="project" value="UniProtKB-KW"/>
</dbReference>
<evidence type="ECO:0000256" key="2">
    <source>
        <dbReference type="ARBA" id="ARBA00005992"/>
    </source>
</evidence>
<dbReference type="EMBL" id="AP017470">
    <property type="protein sequence ID" value="BBB33266.1"/>
    <property type="molecule type" value="Genomic_DNA"/>
</dbReference>
<comment type="similarity">
    <text evidence="2">Belongs to the YkuD family.</text>
</comment>